<dbReference type="PRINTS" id="PR00792">
    <property type="entry name" value="PEPSIN"/>
</dbReference>
<dbReference type="InterPro" id="IPR033121">
    <property type="entry name" value="PEPTIDASE_A1"/>
</dbReference>
<comment type="similarity">
    <text evidence="1 5">Belongs to the peptidase A1 family.</text>
</comment>
<dbReference type="InterPro" id="IPR001461">
    <property type="entry name" value="Aspartic_peptidase_A1"/>
</dbReference>
<dbReference type="SUPFAM" id="SSF50630">
    <property type="entry name" value="Acid proteases"/>
    <property type="match status" value="1"/>
</dbReference>
<feature type="compositionally biased region" description="Polar residues" evidence="6">
    <location>
        <begin position="407"/>
        <end position="420"/>
    </location>
</feature>
<evidence type="ECO:0000313" key="9">
    <source>
        <dbReference type="EMBL" id="CAK0820026.1"/>
    </source>
</evidence>
<evidence type="ECO:0000256" key="1">
    <source>
        <dbReference type="ARBA" id="ARBA00007447"/>
    </source>
</evidence>
<sequence length="530" mass="56897">MVRSAFLLTHAGRSMFGRNALFTFAVLHTLVLSTTALAPQISNNQGDNAATAPPASDQHGKDPAAGIHVISLERDATPLRVKGSVVAFRIAYTGIIRVGSPAQEFKVIFDSGSGQVVLPSNRCEGPICRRLRRYTMSSSTGAFHVELSGQPTPEDGRPDNVEISFGVGHVKGELVRDKFCLGEAVQGGVYPELQSPDTCVRVNGVMATTLSQAPFGLFNFDGIVGLGLPELSLSEDCSFFGSLFKSGVLRARQFGVYLAEGGEGSEIAFGGPNPEKLASPVMWTSVVMPGHGHWQVEIVAFHVGDYTLDVCRSGGCRGVLDTGTSHIAIPSPHEVDVESMLRRDSDGIEDCRYIENPPVVIELRGINLTIYPEGTTPLARRIARLGDVAGTRRRSTQCLQRGGGSVARNSLIGTRTTSNDGDLERSRRAPRRPKRLPARPKSAPLPALLFGCRFTEPRVASFNSLLSDRQFFRLGVSAGALEPVSQQAALSPSVVAAAVAGQAPAQCIPSPYVYTRFAPSLYVYTFRFPL</sequence>
<proteinExistence type="inferred from homology"/>
<evidence type="ECO:0000256" key="2">
    <source>
        <dbReference type="ARBA" id="ARBA00022670"/>
    </source>
</evidence>
<accession>A0ABN9RQB0</accession>
<evidence type="ECO:0000256" key="4">
    <source>
        <dbReference type="ARBA" id="ARBA00022801"/>
    </source>
</evidence>
<evidence type="ECO:0000256" key="6">
    <source>
        <dbReference type="SAM" id="MobiDB-lite"/>
    </source>
</evidence>
<dbReference type="InterPro" id="IPR021109">
    <property type="entry name" value="Peptidase_aspartic_dom_sf"/>
</dbReference>
<dbReference type="EMBL" id="CAUYUJ010007225">
    <property type="protein sequence ID" value="CAK0820026.1"/>
    <property type="molecule type" value="Genomic_DNA"/>
</dbReference>
<feature type="region of interest" description="Disordered" evidence="6">
    <location>
        <begin position="393"/>
        <end position="442"/>
    </location>
</feature>
<feature type="signal peptide" evidence="7">
    <location>
        <begin position="1"/>
        <end position="36"/>
    </location>
</feature>
<evidence type="ECO:0000259" key="8">
    <source>
        <dbReference type="PROSITE" id="PS51767"/>
    </source>
</evidence>
<feature type="region of interest" description="Disordered" evidence="6">
    <location>
        <begin position="43"/>
        <end position="63"/>
    </location>
</feature>
<comment type="caution">
    <text evidence="9">The sequence shown here is derived from an EMBL/GenBank/DDBJ whole genome shotgun (WGS) entry which is preliminary data.</text>
</comment>
<dbReference type="Pfam" id="PF00026">
    <property type="entry name" value="Asp"/>
    <property type="match status" value="1"/>
</dbReference>
<feature type="compositionally biased region" description="Basic residues" evidence="6">
    <location>
        <begin position="428"/>
        <end position="438"/>
    </location>
</feature>
<keyword evidence="7" id="KW-0732">Signal</keyword>
<dbReference type="PROSITE" id="PS51767">
    <property type="entry name" value="PEPTIDASE_A1"/>
    <property type="match status" value="1"/>
</dbReference>
<keyword evidence="3 5" id="KW-0064">Aspartyl protease</keyword>
<feature type="chain" id="PRO_5046849110" description="Peptidase A1 domain-containing protein" evidence="7">
    <location>
        <begin position="37"/>
        <end position="530"/>
    </location>
</feature>
<dbReference type="PANTHER" id="PTHR47966">
    <property type="entry name" value="BETA-SITE APP-CLEAVING ENZYME, ISOFORM A-RELATED"/>
    <property type="match status" value="1"/>
</dbReference>
<dbReference type="CDD" id="cd05471">
    <property type="entry name" value="pepsin_like"/>
    <property type="match status" value="1"/>
</dbReference>
<dbReference type="Proteomes" id="UP001189429">
    <property type="component" value="Unassembled WGS sequence"/>
</dbReference>
<dbReference type="PANTHER" id="PTHR47966:SF51">
    <property type="entry name" value="BETA-SITE APP-CLEAVING ENZYME, ISOFORM A-RELATED"/>
    <property type="match status" value="1"/>
</dbReference>
<protein>
    <recommendedName>
        <fullName evidence="8">Peptidase A1 domain-containing protein</fullName>
    </recommendedName>
</protein>
<evidence type="ECO:0000313" key="10">
    <source>
        <dbReference type="Proteomes" id="UP001189429"/>
    </source>
</evidence>
<dbReference type="InterPro" id="IPR034164">
    <property type="entry name" value="Pepsin-like_dom"/>
</dbReference>
<name>A0ABN9RQB0_9DINO</name>
<evidence type="ECO:0000256" key="5">
    <source>
        <dbReference type="RuleBase" id="RU000454"/>
    </source>
</evidence>
<evidence type="ECO:0000256" key="3">
    <source>
        <dbReference type="ARBA" id="ARBA00022750"/>
    </source>
</evidence>
<keyword evidence="2 5" id="KW-0645">Protease</keyword>
<feature type="domain" description="Peptidase A1" evidence="8">
    <location>
        <begin position="92"/>
        <end position="429"/>
    </location>
</feature>
<reference evidence="9" key="1">
    <citation type="submission" date="2023-10" db="EMBL/GenBank/DDBJ databases">
        <authorList>
            <person name="Chen Y."/>
            <person name="Shah S."/>
            <person name="Dougan E. K."/>
            <person name="Thang M."/>
            <person name="Chan C."/>
        </authorList>
    </citation>
    <scope>NUCLEOTIDE SEQUENCE [LARGE SCALE GENOMIC DNA]</scope>
</reference>
<dbReference type="Gene3D" id="2.40.70.10">
    <property type="entry name" value="Acid Proteases"/>
    <property type="match status" value="1"/>
</dbReference>
<keyword evidence="4 5" id="KW-0378">Hydrolase</keyword>
<keyword evidence="10" id="KW-1185">Reference proteome</keyword>
<dbReference type="PROSITE" id="PS00141">
    <property type="entry name" value="ASP_PROTEASE"/>
    <property type="match status" value="1"/>
</dbReference>
<dbReference type="InterPro" id="IPR001969">
    <property type="entry name" value="Aspartic_peptidase_AS"/>
</dbReference>
<organism evidence="9 10">
    <name type="scientific">Prorocentrum cordatum</name>
    <dbReference type="NCBI Taxonomy" id="2364126"/>
    <lineage>
        <taxon>Eukaryota</taxon>
        <taxon>Sar</taxon>
        <taxon>Alveolata</taxon>
        <taxon>Dinophyceae</taxon>
        <taxon>Prorocentrales</taxon>
        <taxon>Prorocentraceae</taxon>
        <taxon>Prorocentrum</taxon>
    </lineage>
</organism>
<gene>
    <name evidence="9" type="ORF">PCOR1329_LOCUS21847</name>
</gene>
<evidence type="ECO:0000256" key="7">
    <source>
        <dbReference type="SAM" id="SignalP"/>
    </source>
</evidence>